<dbReference type="Gene3D" id="2.10.109.10">
    <property type="entry name" value="Umud Fragment, subunit A"/>
    <property type="match status" value="1"/>
</dbReference>
<dbReference type="PANTHER" id="PTHR12383:SF16">
    <property type="entry name" value="MITOCHONDRIAL INNER MEMBRANE PROTEASE SUBUNIT 1"/>
    <property type="match status" value="1"/>
</dbReference>
<keyword evidence="8" id="KW-1185">Reference proteome</keyword>
<feature type="active site" evidence="5">
    <location>
        <position position="120"/>
    </location>
</feature>
<gene>
    <name evidence="7" type="ORF">OXH18_05080</name>
</gene>
<protein>
    <submittedName>
        <fullName evidence="7">S26 family signal peptidase</fullName>
    </submittedName>
</protein>
<feature type="active site" evidence="5">
    <location>
        <position position="35"/>
    </location>
</feature>
<dbReference type="KEGG" id="tsin:OXH18_05080"/>
<evidence type="ECO:0000256" key="2">
    <source>
        <dbReference type="ARBA" id="ARBA00022801"/>
    </source>
</evidence>
<evidence type="ECO:0000256" key="1">
    <source>
        <dbReference type="ARBA" id="ARBA00004401"/>
    </source>
</evidence>
<dbReference type="InterPro" id="IPR036286">
    <property type="entry name" value="LexA/Signal_pep-like_sf"/>
</dbReference>
<dbReference type="AlphaFoldDB" id="A0A9E9C9B5"/>
<accession>A0A9E9C9B5</accession>
<dbReference type="GO" id="GO:0005886">
    <property type="term" value="C:plasma membrane"/>
    <property type="evidence" value="ECO:0007669"/>
    <property type="project" value="UniProtKB-SubCell"/>
</dbReference>
<dbReference type="InterPro" id="IPR000223">
    <property type="entry name" value="Pept_S26A_signal_pept_1"/>
</dbReference>
<dbReference type="GO" id="GO:0006465">
    <property type="term" value="P:signal peptide processing"/>
    <property type="evidence" value="ECO:0007669"/>
    <property type="project" value="InterPro"/>
</dbReference>
<dbReference type="InterPro" id="IPR019533">
    <property type="entry name" value="Peptidase_S26"/>
</dbReference>
<dbReference type="PANTHER" id="PTHR12383">
    <property type="entry name" value="PROTEASE FAMILY S26 MITOCHONDRIAL INNER MEMBRANE PROTEASE-RELATED"/>
    <property type="match status" value="1"/>
</dbReference>
<dbReference type="RefSeq" id="WP_268611321.1">
    <property type="nucleotide sequence ID" value="NZ_CP113797.1"/>
</dbReference>
<keyword evidence="2" id="KW-0378">Hydrolase</keyword>
<reference evidence="7" key="1">
    <citation type="submission" date="2022-12" db="EMBL/GenBank/DDBJ databases">
        <title>Polyphasic identification of a Novel Hot-Spring Cyanobacterium Ocullathermofonsia sinensis gen nov. sp. nov. and Genomic Insights on its Adaptations to the Thermal Habitat.</title>
        <authorList>
            <person name="Daroch M."/>
            <person name="Tang J."/>
            <person name="Jiang Y."/>
        </authorList>
    </citation>
    <scope>NUCLEOTIDE SEQUENCE</scope>
    <source>
        <strain evidence="7">PKUAC-SCTA174</strain>
    </source>
</reference>
<dbReference type="EMBL" id="CP113797">
    <property type="protein sequence ID" value="WAL61368.1"/>
    <property type="molecule type" value="Genomic_DNA"/>
</dbReference>
<dbReference type="CDD" id="cd06462">
    <property type="entry name" value="Peptidase_S24_S26"/>
    <property type="match status" value="1"/>
</dbReference>
<dbReference type="InterPro" id="IPR052064">
    <property type="entry name" value="Mito_IMP1_subunit"/>
</dbReference>
<dbReference type="SUPFAM" id="SSF51306">
    <property type="entry name" value="LexA/Signal peptidase"/>
    <property type="match status" value="1"/>
</dbReference>
<organism evidence="7 8">
    <name type="scientific">Thermocoleostomius sinensis A174</name>
    <dbReference type="NCBI Taxonomy" id="2016057"/>
    <lineage>
        <taxon>Bacteria</taxon>
        <taxon>Bacillati</taxon>
        <taxon>Cyanobacteriota</taxon>
        <taxon>Cyanophyceae</taxon>
        <taxon>Oculatellales</taxon>
        <taxon>Oculatellaceae</taxon>
        <taxon>Thermocoleostomius</taxon>
    </lineage>
</organism>
<evidence type="ECO:0000259" key="6">
    <source>
        <dbReference type="Pfam" id="PF10502"/>
    </source>
</evidence>
<evidence type="ECO:0000313" key="7">
    <source>
        <dbReference type="EMBL" id="WAL61368.1"/>
    </source>
</evidence>
<evidence type="ECO:0000256" key="4">
    <source>
        <dbReference type="ARBA" id="ARBA00038445"/>
    </source>
</evidence>
<evidence type="ECO:0000256" key="5">
    <source>
        <dbReference type="PIRSR" id="PIRSR600223-1"/>
    </source>
</evidence>
<comment type="subcellular location">
    <subcellularLocation>
        <location evidence="1">Cell membrane</location>
        <topology evidence="1">Single-pass type II membrane protein</topology>
    </subcellularLocation>
</comment>
<feature type="domain" description="Peptidase S26" evidence="6">
    <location>
        <begin position="9"/>
        <end position="192"/>
    </location>
</feature>
<proteinExistence type="inferred from homology"/>
<evidence type="ECO:0000256" key="3">
    <source>
        <dbReference type="ARBA" id="ARBA00023136"/>
    </source>
</evidence>
<sequence length="208" mass="22345">MQLIGIVVIVSLLIGVGATAFLRFCFTITTVCGDSMSPALEDGDRLLTFNLLPHLWLQHGQIVVGELEMLNVSPAINHAFSEYINTSEPGELDLIPSEAELLGQVDVKVEMEPESSKFIKRIAGLSGDTITISLSSLHAFMQAMLKEQGNAEGNVVWQVPDNHCFVRGDSLVCADSLLVGPIPISAITGIVILKLPHASSNSLTQPLL</sequence>
<comment type="similarity">
    <text evidence="4">Belongs to the peptidase S26 family. IMP1 subfamily.</text>
</comment>
<evidence type="ECO:0000313" key="8">
    <source>
        <dbReference type="Proteomes" id="UP001163152"/>
    </source>
</evidence>
<name>A0A9E9C9B5_9CYAN</name>
<keyword evidence="3" id="KW-0472">Membrane</keyword>
<dbReference type="Proteomes" id="UP001163152">
    <property type="component" value="Chromosome"/>
</dbReference>
<dbReference type="GO" id="GO:0004252">
    <property type="term" value="F:serine-type endopeptidase activity"/>
    <property type="evidence" value="ECO:0007669"/>
    <property type="project" value="InterPro"/>
</dbReference>
<dbReference type="Pfam" id="PF10502">
    <property type="entry name" value="Peptidase_S26"/>
    <property type="match status" value="1"/>
</dbReference>
<dbReference type="PRINTS" id="PR00727">
    <property type="entry name" value="LEADERPTASE"/>
</dbReference>